<dbReference type="InterPro" id="IPR046960">
    <property type="entry name" value="PPR_At4g14850-like_plant"/>
</dbReference>
<accession>A0A7J7GYQ3</accession>
<dbReference type="Pfam" id="PF20431">
    <property type="entry name" value="E_motif"/>
    <property type="match status" value="1"/>
</dbReference>
<dbReference type="InterPro" id="IPR046848">
    <property type="entry name" value="E_motif"/>
</dbReference>
<dbReference type="GO" id="GO:0003723">
    <property type="term" value="F:RNA binding"/>
    <property type="evidence" value="ECO:0007669"/>
    <property type="project" value="InterPro"/>
</dbReference>
<evidence type="ECO:0000313" key="4">
    <source>
        <dbReference type="Proteomes" id="UP000593564"/>
    </source>
</evidence>
<reference evidence="3 4" key="2">
    <citation type="submission" date="2020-07" db="EMBL/GenBank/DDBJ databases">
        <title>Genome assembly of wild tea tree DASZ reveals pedigree and selection history of tea varieties.</title>
        <authorList>
            <person name="Zhang W."/>
        </authorList>
    </citation>
    <scope>NUCLEOTIDE SEQUENCE [LARGE SCALE GENOMIC DNA]</scope>
    <source>
        <strain evidence="4">cv. G240</strain>
        <tissue evidence="3">Leaf</tissue>
    </source>
</reference>
<feature type="repeat" description="PPR" evidence="2">
    <location>
        <begin position="370"/>
        <end position="400"/>
    </location>
</feature>
<dbReference type="Gene3D" id="1.25.40.10">
    <property type="entry name" value="Tetratricopeptide repeat domain"/>
    <property type="match status" value="5"/>
</dbReference>
<dbReference type="EMBL" id="JACBKZ010000008">
    <property type="protein sequence ID" value="KAF5944624.1"/>
    <property type="molecule type" value="Genomic_DNA"/>
</dbReference>
<dbReference type="NCBIfam" id="TIGR00756">
    <property type="entry name" value="PPR"/>
    <property type="match status" value="4"/>
</dbReference>
<dbReference type="Proteomes" id="UP000593564">
    <property type="component" value="Unassembled WGS sequence"/>
</dbReference>
<feature type="repeat" description="PPR" evidence="2">
    <location>
        <begin position="5"/>
        <end position="40"/>
    </location>
</feature>
<dbReference type="Pfam" id="PF01535">
    <property type="entry name" value="PPR"/>
    <property type="match status" value="1"/>
</dbReference>
<evidence type="ECO:0000256" key="1">
    <source>
        <dbReference type="ARBA" id="ARBA00022737"/>
    </source>
</evidence>
<evidence type="ECO:0000313" key="3">
    <source>
        <dbReference type="EMBL" id="KAF5944624.1"/>
    </source>
</evidence>
<dbReference type="PANTHER" id="PTHR47926:SF436">
    <property type="entry name" value="PENTATRICOPEPTIDE REPEAT-CONTAINING PROTEIN ELI1, CHLOROPLASTIC-LIKE ISOFORM X2"/>
    <property type="match status" value="1"/>
</dbReference>
<proteinExistence type="predicted"/>
<keyword evidence="4" id="KW-1185">Reference proteome</keyword>
<dbReference type="Pfam" id="PF13041">
    <property type="entry name" value="PPR_2"/>
    <property type="match status" value="3"/>
</dbReference>
<dbReference type="FunFam" id="1.25.40.10:FF:000090">
    <property type="entry name" value="Pentatricopeptide repeat-containing protein, chloroplastic"/>
    <property type="match status" value="1"/>
</dbReference>
<dbReference type="AlphaFoldDB" id="A0A7J7GYQ3"/>
<gene>
    <name evidence="3" type="ORF">HYC85_018701</name>
</gene>
<dbReference type="FunFam" id="1.25.40.10:FF:000348">
    <property type="entry name" value="Pentatricopeptide repeat-containing protein chloroplastic"/>
    <property type="match status" value="1"/>
</dbReference>
<dbReference type="PROSITE" id="PS51375">
    <property type="entry name" value="PPR"/>
    <property type="match status" value="6"/>
</dbReference>
<sequence>MSQRDFTSWNSLLSTYNSNSVLRIEALVLFKEMICDGVGVDSITLVIILSALAEVRWVEYGSAVHDFARDIFDQMVDKDVVLWNSVIHGYVESKRPSEALELFKKMENETVKPDETTLVFLLLVLAYRTYNMSPSHATTTDHRDADDYRPPLLCVSSSLDDTTDHLLSSHPPLSSLSPCKDSGSSTHYNGVSSTGFDEKPCGVVVLCVANNGKKFVKGGWCYSNHGRGFKVEEFQRIELQASEGGMSDKNGVVLGGEFVFDKMSQRDITSWNSLLGTYNSNSVLRIEALVLFKEIICDGVGVDAITLVIILSALAEVRWVEYGSAVHGYMIKVGFFSKLNLENALLGMYVKFGKMNAAMRLFDEMGGRRDVVSYTILINGYVDMGFVDFARDIFDQMVDKDVVLWNSMIHGYVESKRPSEALELFKKMENETVKPDETTLVSVLVACASLSNLQYGRLVHRLILRNDMRHDVFVGTALIDMYCKCGTLDEAMVTFYKMVDRDVFTWTTAIEGLANYGCVNEALKLFNQMENHGINPNEATFVSVLTACRQLGLVNEGCFLFNKMVKIYNIQPKAEHFGCLVDLLSRAGMVHQAEEFINTMPPGERLVAYKTLLSACISYSKINLGLEVADELIRLGSENLAVCILLSNLYALAGKWSKVEEIRRKMKKIGMVKEPGISSIEVKT</sequence>
<reference evidence="4" key="1">
    <citation type="journal article" date="2020" name="Nat. Commun.">
        <title>Genome assembly of wild tea tree DASZ reveals pedigree and selection history of tea varieties.</title>
        <authorList>
            <person name="Zhang W."/>
            <person name="Zhang Y."/>
            <person name="Qiu H."/>
            <person name="Guo Y."/>
            <person name="Wan H."/>
            <person name="Zhang X."/>
            <person name="Scossa F."/>
            <person name="Alseekh S."/>
            <person name="Zhang Q."/>
            <person name="Wang P."/>
            <person name="Xu L."/>
            <person name="Schmidt M.H."/>
            <person name="Jia X."/>
            <person name="Li D."/>
            <person name="Zhu A."/>
            <person name="Guo F."/>
            <person name="Chen W."/>
            <person name="Ni D."/>
            <person name="Usadel B."/>
            <person name="Fernie A.R."/>
            <person name="Wen W."/>
        </authorList>
    </citation>
    <scope>NUCLEOTIDE SEQUENCE [LARGE SCALE GENOMIC DNA]</scope>
    <source>
        <strain evidence="4">cv. G240</strain>
    </source>
</reference>
<dbReference type="InterPro" id="IPR011990">
    <property type="entry name" value="TPR-like_helical_dom_sf"/>
</dbReference>
<dbReference type="GO" id="GO:0009451">
    <property type="term" value="P:RNA modification"/>
    <property type="evidence" value="ECO:0007669"/>
    <property type="project" value="InterPro"/>
</dbReference>
<comment type="caution">
    <text evidence="3">The sequence shown here is derived from an EMBL/GenBank/DDBJ whole genome shotgun (WGS) entry which is preliminary data.</text>
</comment>
<evidence type="ECO:0000256" key="2">
    <source>
        <dbReference type="PROSITE-ProRule" id="PRU00708"/>
    </source>
</evidence>
<feature type="repeat" description="PPR" evidence="2">
    <location>
        <begin position="401"/>
        <end position="435"/>
    </location>
</feature>
<dbReference type="PANTHER" id="PTHR47926">
    <property type="entry name" value="PENTATRICOPEPTIDE REPEAT-CONTAINING PROTEIN"/>
    <property type="match status" value="1"/>
</dbReference>
<dbReference type="InterPro" id="IPR002885">
    <property type="entry name" value="PPR_rpt"/>
</dbReference>
<evidence type="ECO:0008006" key="5">
    <source>
        <dbReference type="Google" id="ProtNLM"/>
    </source>
</evidence>
<feature type="repeat" description="PPR" evidence="2">
    <location>
        <begin position="502"/>
        <end position="536"/>
    </location>
</feature>
<organism evidence="3 4">
    <name type="scientific">Camellia sinensis</name>
    <name type="common">Tea plant</name>
    <name type="synonym">Thea sinensis</name>
    <dbReference type="NCBI Taxonomy" id="4442"/>
    <lineage>
        <taxon>Eukaryota</taxon>
        <taxon>Viridiplantae</taxon>
        <taxon>Streptophyta</taxon>
        <taxon>Embryophyta</taxon>
        <taxon>Tracheophyta</taxon>
        <taxon>Spermatophyta</taxon>
        <taxon>Magnoliopsida</taxon>
        <taxon>eudicotyledons</taxon>
        <taxon>Gunneridae</taxon>
        <taxon>Pentapetalae</taxon>
        <taxon>asterids</taxon>
        <taxon>Ericales</taxon>
        <taxon>Theaceae</taxon>
        <taxon>Camellia</taxon>
    </lineage>
</organism>
<name>A0A7J7GYQ3_CAMSI</name>
<feature type="repeat" description="PPR" evidence="2">
    <location>
        <begin position="79"/>
        <end position="113"/>
    </location>
</feature>
<protein>
    <recommendedName>
        <fullName evidence="5">Pentatricopeptide repeat-containing protein</fullName>
    </recommendedName>
</protein>
<keyword evidence="1" id="KW-0677">Repeat</keyword>
<feature type="repeat" description="PPR" evidence="2">
    <location>
        <begin position="471"/>
        <end position="501"/>
    </location>
</feature>